<evidence type="ECO:0000313" key="1">
    <source>
        <dbReference type="EMBL" id="KXK25739.1"/>
    </source>
</evidence>
<name>A0A136LVS0_9BACT</name>
<dbReference type="Proteomes" id="UP000070457">
    <property type="component" value="Unassembled WGS sequence"/>
</dbReference>
<protein>
    <submittedName>
        <fullName evidence="1">Uncharacterized protein</fullName>
    </submittedName>
</protein>
<accession>A0A136LVS0</accession>
<sequence>MLDKGISVVRFLTYTRAAGRLLQQSGIPTDTLMRLLPEDRQAESLTDRPLQAANIALIEEGRLLHQKLVGEYLLEPDEEEFLLNAATEHRTMSDAIMYGEGDATTILRDQVSSFIPFLIDRIRNRTASVIDTAEAPAVVIPRRQIVSQGGQPAYAYSG</sequence>
<dbReference type="AlphaFoldDB" id="A0A136LVS0"/>
<reference evidence="1 2" key="1">
    <citation type="submission" date="2015-02" db="EMBL/GenBank/DDBJ databases">
        <title>Improved understanding of the partial-nitritation anammox process through 23 genomes representing the majority of the microbial community.</title>
        <authorList>
            <person name="Speth D.R."/>
            <person name="In T Zandt M."/>
            <person name="Guerrero Cruz S."/>
            <person name="Jetten M.S."/>
            <person name="Dutilh B.E."/>
        </authorList>
    </citation>
    <scope>NUCLEOTIDE SEQUENCE [LARGE SCALE GENOMIC DNA]</scope>
    <source>
        <strain evidence="1">OLB20</strain>
    </source>
</reference>
<dbReference type="EMBL" id="JYNZ01000007">
    <property type="protein sequence ID" value="KXK25739.1"/>
    <property type="molecule type" value="Genomic_DNA"/>
</dbReference>
<dbReference type="STRING" id="1617426.TR69_WS6001001545"/>
<organism evidence="1 2">
    <name type="scientific">candidate division WS6 bacterium OLB20</name>
    <dbReference type="NCBI Taxonomy" id="1617426"/>
    <lineage>
        <taxon>Bacteria</taxon>
        <taxon>Candidatus Dojkabacteria</taxon>
    </lineage>
</organism>
<evidence type="ECO:0000313" key="2">
    <source>
        <dbReference type="Proteomes" id="UP000070457"/>
    </source>
</evidence>
<comment type="caution">
    <text evidence="1">The sequence shown here is derived from an EMBL/GenBank/DDBJ whole genome shotgun (WGS) entry which is preliminary data.</text>
</comment>
<gene>
    <name evidence="1" type="ORF">TR69_WS6001001545</name>
</gene>
<proteinExistence type="predicted"/>